<comment type="caution">
    <text evidence="2">The sequence shown here is derived from an EMBL/GenBank/DDBJ whole genome shotgun (WGS) entry which is preliminary data.</text>
</comment>
<evidence type="ECO:0000259" key="1">
    <source>
        <dbReference type="Pfam" id="PF03417"/>
    </source>
</evidence>
<organism evidence="2 3">
    <name type="scientific">Variovorax boronicumulans</name>
    <dbReference type="NCBI Taxonomy" id="436515"/>
    <lineage>
        <taxon>Bacteria</taxon>
        <taxon>Pseudomonadati</taxon>
        <taxon>Pseudomonadota</taxon>
        <taxon>Betaproteobacteria</taxon>
        <taxon>Burkholderiales</taxon>
        <taxon>Comamonadaceae</taxon>
        <taxon>Variovorax</taxon>
    </lineage>
</organism>
<dbReference type="Gene3D" id="3.60.60.10">
    <property type="entry name" value="Penicillin V Acylase, Chain A"/>
    <property type="match status" value="1"/>
</dbReference>
<dbReference type="InterPro" id="IPR005079">
    <property type="entry name" value="Peptidase_C45_hydrolase"/>
</dbReference>
<dbReference type="EMBL" id="JAUSRD010000017">
    <property type="protein sequence ID" value="MDP9896372.1"/>
    <property type="molecule type" value="Genomic_DNA"/>
</dbReference>
<gene>
    <name evidence="2" type="ORF">J2W31_005507</name>
</gene>
<feature type="domain" description="Peptidase C45 hydrolase" evidence="1">
    <location>
        <begin position="160"/>
        <end position="347"/>
    </location>
</feature>
<sequence>MTSLKNDFFPVFRFAGSHRAIGRAYGESCRALIRTHHARAEAGVLQLRGGSAEQAQAQALAYRPHVLAGAAFFDEEIQGLAEGAGLTLGQAYLLQLRAELSPSQSRRPEPECTTLGVAPSASADGQTYAGQIADLPTPYLDLGVVVEFAPDDQPAVLMFTPAGQLSYIGVNDRGLCCFANYLHCDGWRMGMPRYFLSRIAMLESRVDAALARVRGVTRASSRNLLMADAAGTIVDLETTVTRDAALSPQGGVLAHANHYVSPSLHSEERASDAFLHNSQQRQARMDALLREGAGRHTIEGLQTIARDRAGWPHCISRAPGDGQEQVMSVACAIAAPAAGQLWVAKGPPHAHAFEALGFTLSRQGAAA</sequence>
<dbReference type="Gene3D" id="1.10.10.2120">
    <property type="match status" value="1"/>
</dbReference>
<dbReference type="Pfam" id="PF03417">
    <property type="entry name" value="AAT"/>
    <property type="match status" value="1"/>
</dbReference>
<protein>
    <submittedName>
        <fullName evidence="2">Isopenicillin-N N-acyltransferase-like protein</fullName>
    </submittedName>
</protein>
<evidence type="ECO:0000313" key="2">
    <source>
        <dbReference type="EMBL" id="MDP9896372.1"/>
    </source>
</evidence>
<proteinExistence type="predicted"/>
<dbReference type="Proteomes" id="UP001242045">
    <property type="component" value="Unassembled WGS sequence"/>
</dbReference>
<evidence type="ECO:0000313" key="3">
    <source>
        <dbReference type="Proteomes" id="UP001242045"/>
    </source>
</evidence>
<name>A0AAW8D5L4_9BURK</name>
<dbReference type="RefSeq" id="WP_307686712.1">
    <property type="nucleotide sequence ID" value="NZ_JAUSRD010000017.1"/>
</dbReference>
<dbReference type="PANTHER" id="PTHR34180:SF1">
    <property type="entry name" value="BETA-ALANYL-DOPAMINE_CARCININE HYDROLASE"/>
    <property type="match status" value="1"/>
</dbReference>
<dbReference type="PANTHER" id="PTHR34180">
    <property type="entry name" value="PEPTIDASE C45"/>
    <property type="match status" value="1"/>
</dbReference>
<dbReference type="NCBIfam" id="NF040521">
    <property type="entry name" value="C45_proenzyme"/>
    <property type="match status" value="1"/>
</dbReference>
<reference evidence="2" key="1">
    <citation type="submission" date="2023-07" db="EMBL/GenBank/DDBJ databases">
        <title>Sorghum-associated microbial communities from plants grown in Nebraska, USA.</title>
        <authorList>
            <person name="Schachtman D."/>
        </authorList>
    </citation>
    <scope>NUCLEOTIDE SEQUENCE</scope>
    <source>
        <strain evidence="2">DS3754</strain>
    </source>
</reference>
<accession>A0AAW8D5L4</accession>
<dbReference type="InterPro" id="IPR047801">
    <property type="entry name" value="Peptidase_C45"/>
</dbReference>
<dbReference type="AlphaFoldDB" id="A0AAW8D5L4"/>
<dbReference type="InterPro" id="IPR047794">
    <property type="entry name" value="C45_proenzyme-like"/>
</dbReference>